<sequence>MRVPCSAIVVDMSAVDPLQPLRELGDVAVLAAEAVSAIAAVHRRPVSLRRADLTGSESVLRGARTSALIDDPSARDHEVPEGVLGASMSVSSMLAPGSLQSSARVFSRAPLQVLARMSVLAGGDGHPEGEGAPERLQRLAVLINRGADDVLLPQVVHAELLAHRLFGERSGLIARAAARLTAVTTGLDPRGLAVPEPHLLRHREEYSAAARAWTQGSAVEFLELCLRSWISGAQEAEDIARAF</sequence>
<evidence type="ECO:0000313" key="2">
    <source>
        <dbReference type="Proteomes" id="UP000425178"/>
    </source>
</evidence>
<evidence type="ECO:0000313" key="1">
    <source>
        <dbReference type="EMBL" id="QGU03587.1"/>
    </source>
</evidence>
<evidence type="ECO:0008006" key="3">
    <source>
        <dbReference type="Google" id="ProtNLM"/>
    </source>
</evidence>
<dbReference type="AlphaFoldDB" id="A0A6B8VV71"/>
<proteinExistence type="predicted"/>
<protein>
    <recommendedName>
        <fullName evidence="3">Oxidoreductase</fullName>
    </recommendedName>
</protein>
<organism evidence="1 2">
    <name type="scientific">Corynebacterium comes</name>
    <dbReference type="NCBI Taxonomy" id="2675218"/>
    <lineage>
        <taxon>Bacteria</taxon>
        <taxon>Bacillati</taxon>
        <taxon>Actinomycetota</taxon>
        <taxon>Actinomycetes</taxon>
        <taxon>Mycobacteriales</taxon>
        <taxon>Corynebacteriaceae</taxon>
        <taxon>Corynebacterium</taxon>
    </lineage>
</organism>
<dbReference type="KEGG" id="ccoe:CETAM_01510"/>
<accession>A0A6B8VV71</accession>
<reference evidence="1 2" key="1">
    <citation type="journal article" date="2021" name="Int. J. Syst. Evol. Microbiol.">
        <title>Classification of three corynebacterial strains isolated from a small paddock in North Rhine-Westphalia: proposal of &lt;i&gt;Corynebacterium kalinowskii&lt;/i&gt; sp. nov., &lt;i&gt;Corynebacterium comes&lt;/i&gt; sp. nov. and &lt;i&gt;Corynebacterium occultum&lt;/i&gt; sp. nov.</title>
        <authorList>
            <person name="Schaffert L."/>
            <person name="Ruwe M."/>
            <person name="Milse J."/>
            <person name="Hanuschka K."/>
            <person name="Ortseifen V."/>
            <person name="Droste J."/>
            <person name="Brandt D."/>
            <person name="Schl L."/>
            <person name="Kutter Y."/>
            <person name="Vinke S."/>
            <person name="Vieh P."/>
            <person name="Jacob L."/>
            <person name="L N.C."/>
            <person name="Schulte-Berndt E."/>
            <person name="Hain C."/>
            <person name="Linder M."/>
            <person name="Schmidt P."/>
            <person name="Wollenschl L."/>
            <person name="Luttermann T."/>
            <person name="Thieme E."/>
            <person name="Hassa J."/>
            <person name="Haak M."/>
            <person name="Wittchen M."/>
            <person name="Mentz A."/>
            <person name="Persicke M."/>
            <person name="Busche T."/>
            <person name="R C."/>
        </authorList>
    </citation>
    <scope>NUCLEOTIDE SEQUENCE [LARGE SCALE GENOMIC DNA]</scope>
    <source>
        <strain evidence="1 2">2019</strain>
    </source>
</reference>
<gene>
    <name evidence="1" type="ORF">CETAM_01510</name>
</gene>
<name>A0A6B8VV71_9CORY</name>
<dbReference type="Proteomes" id="UP000425178">
    <property type="component" value="Chromosome"/>
</dbReference>
<dbReference type="EMBL" id="CP046453">
    <property type="protein sequence ID" value="QGU03587.1"/>
    <property type="molecule type" value="Genomic_DNA"/>
</dbReference>
<keyword evidence="2" id="KW-1185">Reference proteome</keyword>